<dbReference type="Pfam" id="PF08479">
    <property type="entry name" value="POTRA_2"/>
    <property type="match status" value="1"/>
</dbReference>
<evidence type="ECO:0000313" key="6">
    <source>
        <dbReference type="EMBL" id="MDF3839687.1"/>
    </source>
</evidence>
<dbReference type="InterPro" id="IPR051544">
    <property type="entry name" value="TPS_OM_transporter"/>
</dbReference>
<dbReference type="Proteomes" id="UP001216674">
    <property type="component" value="Unassembled WGS sequence"/>
</dbReference>
<dbReference type="PANTHER" id="PTHR34597:SF1">
    <property type="entry name" value="HEME_HEMOPEXIN TRANSPORTER PROTEIN HUXB"/>
    <property type="match status" value="1"/>
</dbReference>
<dbReference type="InterPro" id="IPR005565">
    <property type="entry name" value="Hemolysn_activator_HlyB_C"/>
</dbReference>
<evidence type="ECO:0000259" key="5">
    <source>
        <dbReference type="Pfam" id="PF08479"/>
    </source>
</evidence>
<dbReference type="Gene3D" id="3.10.20.310">
    <property type="entry name" value="membrane protein fhac"/>
    <property type="match status" value="1"/>
</dbReference>
<dbReference type="Pfam" id="PF03865">
    <property type="entry name" value="ShlB"/>
    <property type="match status" value="1"/>
</dbReference>
<keyword evidence="1" id="KW-1134">Transmembrane beta strand</keyword>
<keyword evidence="7" id="KW-1185">Reference proteome</keyword>
<evidence type="ECO:0000256" key="3">
    <source>
        <dbReference type="ARBA" id="ARBA00023237"/>
    </source>
</evidence>
<keyword evidence="2" id="KW-0812">Transmembrane</keyword>
<reference evidence="6 7" key="1">
    <citation type="submission" date="2023-03" db="EMBL/GenBank/DDBJ databases">
        <title>Draft assemblies of triclosan tolerant bacteria isolated from returned activated sludge.</title>
        <authorList>
            <person name="Van Hamelsveld S."/>
        </authorList>
    </citation>
    <scope>NUCLEOTIDE SEQUENCE [LARGE SCALE GENOMIC DNA]</scope>
    <source>
        <strain evidence="6 7">GW210010_S58</strain>
    </source>
</reference>
<feature type="domain" description="Polypeptide-transport-associated ShlB-type" evidence="5">
    <location>
        <begin position="63"/>
        <end position="137"/>
    </location>
</feature>
<accession>A0ABT6B477</accession>
<protein>
    <submittedName>
        <fullName evidence="6">ShlB/FhaC/HecB family hemolysin secretion/activation protein</fullName>
    </submittedName>
</protein>
<gene>
    <name evidence="6" type="ORF">P3W85_43140</name>
</gene>
<proteinExistence type="predicted"/>
<comment type="caution">
    <text evidence="6">The sequence shown here is derived from an EMBL/GenBank/DDBJ whole genome shotgun (WGS) entry which is preliminary data.</text>
</comment>
<keyword evidence="3" id="KW-0998">Cell outer membrane</keyword>
<feature type="domain" description="Haemolysin activator HlyB C-terminal" evidence="4">
    <location>
        <begin position="199"/>
        <end position="509"/>
    </location>
</feature>
<dbReference type="InterPro" id="IPR013686">
    <property type="entry name" value="Polypept-transport_assoc_ShlB"/>
</dbReference>
<keyword evidence="1" id="KW-0472">Membrane</keyword>
<dbReference type="EMBL" id="JARJLM010000699">
    <property type="protein sequence ID" value="MDF3839687.1"/>
    <property type="molecule type" value="Genomic_DNA"/>
</dbReference>
<evidence type="ECO:0000256" key="1">
    <source>
        <dbReference type="ARBA" id="ARBA00022452"/>
    </source>
</evidence>
<organism evidence="6 7">
    <name type="scientific">Cupriavidus basilensis</name>
    <dbReference type="NCBI Taxonomy" id="68895"/>
    <lineage>
        <taxon>Bacteria</taxon>
        <taxon>Pseudomonadati</taxon>
        <taxon>Pseudomonadota</taxon>
        <taxon>Betaproteobacteria</taxon>
        <taxon>Burkholderiales</taxon>
        <taxon>Burkholderiaceae</taxon>
        <taxon>Cupriavidus</taxon>
    </lineage>
</organism>
<evidence type="ECO:0000259" key="4">
    <source>
        <dbReference type="Pfam" id="PF03865"/>
    </source>
</evidence>
<evidence type="ECO:0000256" key="2">
    <source>
        <dbReference type="ARBA" id="ARBA00022692"/>
    </source>
</evidence>
<evidence type="ECO:0000313" key="7">
    <source>
        <dbReference type="Proteomes" id="UP001216674"/>
    </source>
</evidence>
<dbReference type="Gene3D" id="2.40.160.50">
    <property type="entry name" value="membrane protein fhac: a member of the omp85/tpsb transporter family"/>
    <property type="match status" value="1"/>
</dbReference>
<sequence>MSLLFSLAVSAAPASVPPNAGQVMRDVESTRPSLPEPVELELELPGTRDRATAEEAEQGPRVRVNGFHIGGNLLFDSPRLLALLDDLRGRELSLAELNDAAGRIGAFYQAQGYALARAYLPRQEVEDGQVRIEVLEGRYGQIRLQNGSRTLDGVLRQPLARLESGAAVQGAELERSLLLLSDIPGVEAKGTLRPGQQAGTTDLLVETSAGPLVSGSVEADNYGDYTTGEYRLSGSLGLNSPLRLGDQLNLRLLGSDRHQRYYRAAYQLPVGPWSTRIGLARSEMRYRLGRDFSELDAHGRATIDSLFLAQPLLRGRSVNISALVQYENKTLRDNIGLFDFRGRKDIGLWTVGISGNSQDRLFGGGQNGFSLTYGHGRLRIGDPIDRYVDSRTAGKAGSFDKLNLSAMRLQQVSQRVQFFARLSAQWASGNLDSAEKIGLGGPYGVRAYPMGTARGSGDEGWQASVELRYSLAPGWQLSSFIDRGAVKFNKRPWTRERNHNHMAGTGVGATWYGSDHQVSLTAAWPLGKGEDNIKPERTPRLWLQATRSF</sequence>
<name>A0ABT6B477_9BURK</name>
<dbReference type="PANTHER" id="PTHR34597">
    <property type="entry name" value="SLR1661 PROTEIN"/>
    <property type="match status" value="1"/>
</dbReference>
<dbReference type="RefSeq" id="WP_276269318.1">
    <property type="nucleotide sequence ID" value="NZ_JARJLM010000699.1"/>
</dbReference>